<evidence type="ECO:0000256" key="1">
    <source>
        <dbReference type="ARBA" id="ARBA00004141"/>
    </source>
</evidence>
<dbReference type="InterPro" id="IPR011701">
    <property type="entry name" value="MFS"/>
</dbReference>
<dbReference type="PANTHER" id="PTHR23507:SF1">
    <property type="entry name" value="FI18259P1-RELATED"/>
    <property type="match status" value="1"/>
</dbReference>
<feature type="compositionally biased region" description="Basic and acidic residues" evidence="5">
    <location>
        <begin position="669"/>
        <end position="681"/>
    </location>
</feature>
<feature type="transmembrane region" description="Helical" evidence="6">
    <location>
        <begin position="463"/>
        <end position="481"/>
    </location>
</feature>
<proteinExistence type="predicted"/>
<dbReference type="PANTHER" id="PTHR23507">
    <property type="entry name" value="ZGC:174356"/>
    <property type="match status" value="1"/>
</dbReference>
<feature type="transmembrane region" description="Helical" evidence="6">
    <location>
        <begin position="132"/>
        <end position="151"/>
    </location>
</feature>
<feature type="transmembrane region" description="Helical" evidence="6">
    <location>
        <begin position="234"/>
        <end position="256"/>
    </location>
</feature>
<feature type="transmembrane region" description="Helical" evidence="6">
    <location>
        <begin position="430"/>
        <end position="451"/>
    </location>
</feature>
<reference evidence="7" key="1">
    <citation type="submission" date="2021-07" db="EMBL/GenBank/DDBJ databases">
        <authorList>
            <person name="Catto M.A."/>
            <person name="Jacobson A."/>
            <person name="Kennedy G."/>
            <person name="Labadie P."/>
            <person name="Hunt B.G."/>
            <person name="Srinivasan R."/>
        </authorList>
    </citation>
    <scope>NUCLEOTIDE SEQUENCE</scope>
    <source>
        <strain evidence="7">PL_HMW_Pooled</strain>
        <tissue evidence="7">Head</tissue>
    </source>
</reference>
<keyword evidence="8" id="KW-1185">Reference proteome</keyword>
<feature type="transmembrane region" description="Helical" evidence="6">
    <location>
        <begin position="392"/>
        <end position="410"/>
    </location>
</feature>
<evidence type="ECO:0000313" key="7">
    <source>
        <dbReference type="EMBL" id="KAK3927131.1"/>
    </source>
</evidence>
<comment type="subcellular location">
    <subcellularLocation>
        <location evidence="1">Membrane</location>
        <topology evidence="1">Multi-pass membrane protein</topology>
    </subcellularLocation>
</comment>
<dbReference type="Proteomes" id="UP001219518">
    <property type="component" value="Unassembled WGS sequence"/>
</dbReference>
<evidence type="ECO:0000256" key="2">
    <source>
        <dbReference type="ARBA" id="ARBA00022692"/>
    </source>
</evidence>
<organism evidence="7 8">
    <name type="scientific">Frankliniella fusca</name>
    <dbReference type="NCBI Taxonomy" id="407009"/>
    <lineage>
        <taxon>Eukaryota</taxon>
        <taxon>Metazoa</taxon>
        <taxon>Ecdysozoa</taxon>
        <taxon>Arthropoda</taxon>
        <taxon>Hexapoda</taxon>
        <taxon>Insecta</taxon>
        <taxon>Pterygota</taxon>
        <taxon>Neoptera</taxon>
        <taxon>Paraneoptera</taxon>
        <taxon>Thysanoptera</taxon>
        <taxon>Terebrantia</taxon>
        <taxon>Thripoidea</taxon>
        <taxon>Thripidae</taxon>
        <taxon>Frankliniella</taxon>
    </lineage>
</organism>
<feature type="transmembrane region" description="Helical" evidence="6">
    <location>
        <begin position="268"/>
        <end position="289"/>
    </location>
</feature>
<dbReference type="GO" id="GO:0022857">
    <property type="term" value="F:transmembrane transporter activity"/>
    <property type="evidence" value="ECO:0007669"/>
    <property type="project" value="InterPro"/>
</dbReference>
<feature type="region of interest" description="Disordered" evidence="5">
    <location>
        <begin position="669"/>
        <end position="696"/>
    </location>
</feature>
<evidence type="ECO:0000256" key="3">
    <source>
        <dbReference type="ARBA" id="ARBA00022989"/>
    </source>
</evidence>
<gene>
    <name evidence="7" type="ORF">KUF71_015437</name>
</gene>
<dbReference type="InterPro" id="IPR036259">
    <property type="entry name" value="MFS_trans_sf"/>
</dbReference>
<feature type="transmembrane region" description="Helical" evidence="6">
    <location>
        <begin position="520"/>
        <end position="539"/>
    </location>
</feature>
<evidence type="ECO:0000256" key="6">
    <source>
        <dbReference type="SAM" id="Phobius"/>
    </source>
</evidence>
<keyword evidence="3 6" id="KW-1133">Transmembrane helix</keyword>
<feature type="transmembrane region" description="Helical" evidence="6">
    <location>
        <begin position="487"/>
        <end position="508"/>
    </location>
</feature>
<comment type="caution">
    <text evidence="7">The sequence shown here is derived from an EMBL/GenBank/DDBJ whole genome shotgun (WGS) entry which is preliminary data.</text>
</comment>
<feature type="region of interest" description="Disordered" evidence="5">
    <location>
        <begin position="16"/>
        <end position="43"/>
    </location>
</feature>
<protein>
    <submittedName>
        <fullName evidence="7">Proton-coupled folate transporter</fullName>
    </submittedName>
</protein>
<accession>A0AAE1HTE0</accession>
<dbReference type="Pfam" id="PF07690">
    <property type="entry name" value="MFS_1"/>
    <property type="match status" value="1"/>
</dbReference>
<evidence type="ECO:0000256" key="5">
    <source>
        <dbReference type="SAM" id="MobiDB-lite"/>
    </source>
</evidence>
<keyword evidence="2 6" id="KW-0812">Transmembrane</keyword>
<feature type="compositionally biased region" description="Low complexity" evidence="5">
    <location>
        <begin position="26"/>
        <end position="43"/>
    </location>
</feature>
<evidence type="ECO:0000256" key="4">
    <source>
        <dbReference type="ARBA" id="ARBA00023136"/>
    </source>
</evidence>
<dbReference type="EMBL" id="JAHWGI010001278">
    <property type="protein sequence ID" value="KAK3927131.1"/>
    <property type="molecule type" value="Genomic_DNA"/>
</dbReference>
<keyword evidence="4 6" id="KW-0472">Membrane</keyword>
<dbReference type="AlphaFoldDB" id="A0AAE1HTE0"/>
<feature type="transmembrane region" description="Helical" evidence="6">
    <location>
        <begin position="329"/>
        <end position="350"/>
    </location>
</feature>
<sequence length="713" mass="76692">MTKAMRLVPEPVRPVLLGEPCRGHRSSPAADAPAPPGAASSASTTRRPVSAYVLLLVIRYRRDSHSLLQDFQIVPNDFCDPTLSPTTSLCCGSKMAGTVKIDHSNGGVAEMQVQEPDFTWSDMNMRQKAKHVLANVTVEPVILLFAVLSTLGSTASLWLNIGRACSLHLNATSDVCDSLYWGVVDEKTAPYVGQAFTVVTEMQVWQTPLRNSVPILLVLFVGSWADKRHRRKPFLIAPIVGDLLTCIGLLLCYIFYTTPLELAMAIEAVFPAITGALPILLMSVFSYIADVTTVENRTFRIGMVATSFSWGLPIAVAASGPLFEAIGSAPMYILCIVLYAPALAYAVMYIREPRPPVPRPDGVSFLADFFDWKNVWETIKVALKKRRGTRQLQIFLVMALYVCVQGPAHGEGATMSGYQISAFGWGPTDQSLYATYFILVLAAGNIVATTIFSRWLKLHDCTIGIIAMTAKVVVAPLLAWASTTGQFYAVTALDVLTSGAVIALRAVASKLVEFDELGKLMALFAVVEAIIPVFFAPIYSKVYSSTNPITDVAASDTTTASSVLANVTAALTTLPEVESTAATILMENATEDATTVIDIATTTAVNIASVTASAIDNATTNASDMVDAMTTPGHPSAAFLYISCGVSICGLILFAIILVMQKTQSRREAKQDAERDAKTNDFDGGVTNTAFQGDHDHLRARAQNGSGIENTFL</sequence>
<evidence type="ECO:0000313" key="8">
    <source>
        <dbReference type="Proteomes" id="UP001219518"/>
    </source>
</evidence>
<dbReference type="SUPFAM" id="SSF103473">
    <property type="entry name" value="MFS general substrate transporter"/>
    <property type="match status" value="1"/>
</dbReference>
<dbReference type="GO" id="GO:0016020">
    <property type="term" value="C:membrane"/>
    <property type="evidence" value="ECO:0007669"/>
    <property type="project" value="UniProtKB-SubCell"/>
</dbReference>
<feature type="transmembrane region" description="Helical" evidence="6">
    <location>
        <begin position="301"/>
        <end position="323"/>
    </location>
</feature>
<feature type="transmembrane region" description="Helical" evidence="6">
    <location>
        <begin position="638"/>
        <end position="660"/>
    </location>
</feature>
<reference evidence="7" key="2">
    <citation type="journal article" date="2023" name="BMC Genomics">
        <title>Pest status, molecular evolution, and epigenetic factors derived from the genome assembly of Frankliniella fusca, a thysanopteran phytovirus vector.</title>
        <authorList>
            <person name="Catto M.A."/>
            <person name="Labadie P.E."/>
            <person name="Jacobson A.L."/>
            <person name="Kennedy G.G."/>
            <person name="Srinivasan R."/>
            <person name="Hunt B.G."/>
        </authorList>
    </citation>
    <scope>NUCLEOTIDE SEQUENCE</scope>
    <source>
        <strain evidence="7">PL_HMW_Pooled</strain>
    </source>
</reference>
<name>A0AAE1HTE0_9NEOP</name>
<dbReference type="Gene3D" id="1.20.1250.20">
    <property type="entry name" value="MFS general substrate transporter like domains"/>
    <property type="match status" value="1"/>
</dbReference>